<accession>X1H029</accession>
<organism evidence="1">
    <name type="scientific">marine sediment metagenome</name>
    <dbReference type="NCBI Taxonomy" id="412755"/>
    <lineage>
        <taxon>unclassified sequences</taxon>
        <taxon>metagenomes</taxon>
        <taxon>ecological metagenomes</taxon>
    </lineage>
</organism>
<dbReference type="SUPFAM" id="SSF101904">
    <property type="entry name" value="GyrA/ParC C-terminal domain-like"/>
    <property type="match status" value="1"/>
</dbReference>
<comment type="caution">
    <text evidence="1">The sequence shown here is derived from an EMBL/GenBank/DDBJ whole genome shotgun (WGS) entry which is preliminary data.</text>
</comment>
<feature type="non-terminal residue" evidence="1">
    <location>
        <position position="247"/>
    </location>
</feature>
<dbReference type="AlphaFoldDB" id="X1H029"/>
<gene>
    <name evidence="1" type="ORF">S03H2_50186</name>
</gene>
<dbReference type="PANTHER" id="PTHR43493">
    <property type="entry name" value="DNA GYRASE/TOPOISOMERASE SUBUNIT A"/>
    <property type="match status" value="1"/>
</dbReference>
<dbReference type="PANTHER" id="PTHR43493:SF5">
    <property type="entry name" value="DNA GYRASE SUBUNIT A, CHLOROPLASTIC_MITOCHONDRIAL"/>
    <property type="match status" value="1"/>
</dbReference>
<dbReference type="Gene3D" id="2.120.10.90">
    <property type="entry name" value="DNA gyrase/topoisomerase IV, subunit A, C-terminal"/>
    <property type="match status" value="1"/>
</dbReference>
<dbReference type="EMBL" id="BARU01031760">
    <property type="protein sequence ID" value="GAH63496.1"/>
    <property type="molecule type" value="Genomic_DNA"/>
</dbReference>
<proteinExistence type="predicted"/>
<dbReference type="GO" id="GO:0009330">
    <property type="term" value="C:DNA topoisomerase type II (double strand cut, ATP-hydrolyzing) complex"/>
    <property type="evidence" value="ECO:0007669"/>
    <property type="project" value="TreeGrafter"/>
</dbReference>
<dbReference type="GO" id="GO:0003918">
    <property type="term" value="F:DNA topoisomerase type II (double strand cut, ATP-hydrolyzing) activity"/>
    <property type="evidence" value="ECO:0007669"/>
    <property type="project" value="TreeGrafter"/>
</dbReference>
<protein>
    <recommendedName>
        <fullName evidence="2">DNA gyrase subunit A</fullName>
    </recommendedName>
</protein>
<sequence>MNLKEDDFVEHLFISSTHQFMLFFTNRGKVYKIKTYGLPTGGRTSKGKSIRNFFNFSYNERIEMVITTDNFKFKEFIMMVTKNGLIKKTELSQYKNASRGGLIAINLKKKDEIVGVLKIKPKEEVIIISANGKGIRFGENQIRATSRNTMGVRAMRLNKGDRILGMGIAIDDTDLLLITKNGYGKRTAISEYKVQRRGGKGVIAIKTDSKTGNLIGCKVVRKNNELVLISNDGTLIRVSVDSIRKVG</sequence>
<dbReference type="InterPro" id="IPR035516">
    <property type="entry name" value="Gyrase/topoIV_suA_C"/>
</dbReference>
<dbReference type="InterPro" id="IPR050220">
    <property type="entry name" value="Type_II_DNA_Topoisomerases"/>
</dbReference>
<dbReference type="InterPro" id="IPR006691">
    <property type="entry name" value="GyrA/parC_rep"/>
</dbReference>
<dbReference type="GO" id="GO:0005737">
    <property type="term" value="C:cytoplasm"/>
    <property type="evidence" value="ECO:0007669"/>
    <property type="project" value="TreeGrafter"/>
</dbReference>
<name>X1H029_9ZZZZ</name>
<dbReference type="GO" id="GO:0006265">
    <property type="term" value="P:DNA topological change"/>
    <property type="evidence" value="ECO:0007669"/>
    <property type="project" value="InterPro"/>
</dbReference>
<dbReference type="Pfam" id="PF03989">
    <property type="entry name" value="DNA_gyraseA_C"/>
    <property type="match status" value="5"/>
</dbReference>
<reference evidence="1" key="1">
    <citation type="journal article" date="2014" name="Front. Microbiol.">
        <title>High frequency of phylogenetically diverse reductive dehalogenase-homologous genes in deep subseafloor sedimentary metagenomes.</title>
        <authorList>
            <person name="Kawai M."/>
            <person name="Futagami T."/>
            <person name="Toyoda A."/>
            <person name="Takaki Y."/>
            <person name="Nishi S."/>
            <person name="Hori S."/>
            <person name="Arai W."/>
            <person name="Tsubouchi T."/>
            <person name="Morono Y."/>
            <person name="Uchiyama I."/>
            <person name="Ito T."/>
            <person name="Fujiyama A."/>
            <person name="Inagaki F."/>
            <person name="Takami H."/>
        </authorList>
    </citation>
    <scope>NUCLEOTIDE SEQUENCE</scope>
    <source>
        <strain evidence="1">Expedition CK06-06</strain>
    </source>
</reference>
<evidence type="ECO:0008006" key="2">
    <source>
        <dbReference type="Google" id="ProtNLM"/>
    </source>
</evidence>
<evidence type="ECO:0000313" key="1">
    <source>
        <dbReference type="EMBL" id="GAH63496.1"/>
    </source>
</evidence>
<dbReference type="GO" id="GO:0005524">
    <property type="term" value="F:ATP binding"/>
    <property type="evidence" value="ECO:0007669"/>
    <property type="project" value="InterPro"/>
</dbReference>
<dbReference type="GO" id="GO:0003677">
    <property type="term" value="F:DNA binding"/>
    <property type="evidence" value="ECO:0007669"/>
    <property type="project" value="InterPro"/>
</dbReference>